<evidence type="ECO:0000313" key="3">
    <source>
        <dbReference type="EMBL" id="OCB90549.1"/>
    </source>
</evidence>
<evidence type="ECO:0000259" key="2">
    <source>
        <dbReference type="Pfam" id="PF20151"/>
    </source>
</evidence>
<gene>
    <name evidence="3" type="ORF">A7U60_g2227</name>
</gene>
<organism evidence="3 4">
    <name type="scientific">Sanghuangporus baumii</name>
    <name type="common">Phellinus baumii</name>
    <dbReference type="NCBI Taxonomy" id="108892"/>
    <lineage>
        <taxon>Eukaryota</taxon>
        <taxon>Fungi</taxon>
        <taxon>Dikarya</taxon>
        <taxon>Basidiomycota</taxon>
        <taxon>Agaricomycotina</taxon>
        <taxon>Agaricomycetes</taxon>
        <taxon>Hymenochaetales</taxon>
        <taxon>Hymenochaetaceae</taxon>
        <taxon>Sanghuangporus</taxon>
    </lineage>
</organism>
<evidence type="ECO:0000313" key="4">
    <source>
        <dbReference type="Proteomes" id="UP000757232"/>
    </source>
</evidence>
<keyword evidence="1" id="KW-0472">Membrane</keyword>
<feature type="transmembrane region" description="Helical" evidence="1">
    <location>
        <begin position="314"/>
        <end position="332"/>
    </location>
</feature>
<keyword evidence="1" id="KW-1133">Transmembrane helix</keyword>
<keyword evidence="1" id="KW-0812">Transmembrane</keyword>
<sequence length="392" mass="45318">MVNNSISADHLRIFITFGHELFAQRLARLSAMIVVIYDTLLTMDREIEFFWERQKQRWSYIKVIYFVNRYGGLLILVVDTWAADISISPKLIRHTIVVQFYFQQWTGIYNASYRRSSDSRLFFRLRHCLPFAPFVSNLPVLPVVDISISPKVIRHTIVVQFYFQQWTGWIAVLLVEVILIIRVNTLYERSRTSTLVLSTIFFAQAALMATVLIKWDLISILVFFDDIHACGSQLAPPYWISFFWLPPIIMDFILLVLTLRKSLALRRITPGKSWSELRLHRTLVRDQALYFVGIFICSLANMGFFTIYPKILCAALGFALGFPCVMGSRILLNLREIAREEMRCGLSTSKVFTSIQFAEQTLRQQESIASGSELRIDQDADGHNENETDTTV</sequence>
<dbReference type="OrthoDB" id="2638860at2759"/>
<feature type="transmembrane region" description="Helical" evidence="1">
    <location>
        <begin position="288"/>
        <end position="308"/>
    </location>
</feature>
<dbReference type="Pfam" id="PF20151">
    <property type="entry name" value="DUF6533"/>
    <property type="match status" value="1"/>
</dbReference>
<protein>
    <recommendedName>
        <fullName evidence="2">DUF6533 domain-containing protein</fullName>
    </recommendedName>
</protein>
<reference evidence="3" key="1">
    <citation type="submission" date="2016-06" db="EMBL/GenBank/DDBJ databases">
        <title>Draft Genome sequence of the fungus Inonotus baumii.</title>
        <authorList>
            <person name="Zhu H."/>
            <person name="Lin W."/>
        </authorList>
    </citation>
    <scope>NUCLEOTIDE SEQUENCE</scope>
    <source>
        <strain evidence="3">821</strain>
    </source>
</reference>
<feature type="domain" description="DUF6533" evidence="2">
    <location>
        <begin position="29"/>
        <end position="74"/>
    </location>
</feature>
<feature type="transmembrane region" description="Helical" evidence="1">
    <location>
        <begin position="166"/>
        <end position="183"/>
    </location>
</feature>
<accession>A0A9Q5I2N4</accession>
<dbReference type="AlphaFoldDB" id="A0A9Q5I2N4"/>
<feature type="transmembrane region" description="Helical" evidence="1">
    <location>
        <begin position="63"/>
        <end position="83"/>
    </location>
</feature>
<dbReference type="Proteomes" id="UP000757232">
    <property type="component" value="Unassembled WGS sequence"/>
</dbReference>
<keyword evidence="4" id="KW-1185">Reference proteome</keyword>
<feature type="transmembrane region" description="Helical" evidence="1">
    <location>
        <begin position="238"/>
        <end position="259"/>
    </location>
</feature>
<name>A0A9Q5I2N4_SANBA</name>
<comment type="caution">
    <text evidence="3">The sequence shown here is derived from an EMBL/GenBank/DDBJ whole genome shotgun (WGS) entry which is preliminary data.</text>
</comment>
<evidence type="ECO:0000256" key="1">
    <source>
        <dbReference type="SAM" id="Phobius"/>
    </source>
</evidence>
<dbReference type="EMBL" id="LNZH02000126">
    <property type="protein sequence ID" value="OCB90549.1"/>
    <property type="molecule type" value="Genomic_DNA"/>
</dbReference>
<proteinExistence type="predicted"/>
<feature type="transmembrane region" description="Helical" evidence="1">
    <location>
        <begin position="195"/>
        <end position="218"/>
    </location>
</feature>
<dbReference type="InterPro" id="IPR045340">
    <property type="entry name" value="DUF6533"/>
</dbReference>